<keyword evidence="1 10" id="KW-1003">Cell membrane</keyword>
<dbReference type="InterPro" id="IPR003811">
    <property type="entry name" value="G3P_acylTferase_PlsY"/>
</dbReference>
<evidence type="ECO:0000313" key="12">
    <source>
        <dbReference type="Proteomes" id="UP000290482"/>
    </source>
</evidence>
<name>A0A448ZXA2_METOS</name>
<feature type="transmembrane region" description="Helical" evidence="10">
    <location>
        <begin position="59"/>
        <end position="80"/>
    </location>
</feature>
<keyword evidence="8 10" id="KW-0594">Phospholipid biosynthesis</keyword>
<evidence type="ECO:0000256" key="6">
    <source>
        <dbReference type="ARBA" id="ARBA00023098"/>
    </source>
</evidence>
<keyword evidence="4 10" id="KW-0812">Transmembrane</keyword>
<sequence length="239" mass="27578">MKFDWRYIWINLIILVLAYLIGSINISILLSKRMGKDIRQIGSSNAGTTNALRNFGFSFGLQVFIFDLLKSFIPCLFLVLLQRYMIKTSANFSYVIPLVAGIGIVIGHIFPIFFKFKGGKGVACFFGIVLTFHIVLFILLFIFYIIILLMFRYISLASVLSSIVISLLSYIPFYYDHNILISFANQNVYWPLHSICLVIVSALILLMHIPNYIRISNKEESIFDFYKYMKNNSEQIKNN</sequence>
<dbReference type="RefSeq" id="WP_022935843.1">
    <property type="nucleotide sequence ID" value="NZ_LR214940.1"/>
</dbReference>
<dbReference type="Proteomes" id="UP000290482">
    <property type="component" value="Chromosome"/>
</dbReference>
<feature type="transmembrane region" description="Helical" evidence="10">
    <location>
        <begin position="7"/>
        <end position="30"/>
    </location>
</feature>
<dbReference type="NCBIfam" id="TIGR00023">
    <property type="entry name" value="glycerol-3-phosphate 1-O-acyltransferase PlsY"/>
    <property type="match status" value="1"/>
</dbReference>
<organism evidence="11 12">
    <name type="scientific">Metamycoplasma orale</name>
    <name type="common">Mycoplasma orale</name>
    <dbReference type="NCBI Taxonomy" id="2121"/>
    <lineage>
        <taxon>Bacteria</taxon>
        <taxon>Bacillati</taxon>
        <taxon>Mycoplasmatota</taxon>
        <taxon>Mycoplasmoidales</taxon>
        <taxon>Metamycoplasmataceae</taxon>
        <taxon>Metamycoplasma</taxon>
    </lineage>
</organism>
<comment type="catalytic activity">
    <reaction evidence="10">
        <text>an acyl phosphate + sn-glycerol 3-phosphate = a 1-acyl-sn-glycero-3-phosphate + phosphate</text>
        <dbReference type="Rhea" id="RHEA:34075"/>
        <dbReference type="ChEBI" id="CHEBI:43474"/>
        <dbReference type="ChEBI" id="CHEBI:57597"/>
        <dbReference type="ChEBI" id="CHEBI:57970"/>
        <dbReference type="ChEBI" id="CHEBI:59918"/>
        <dbReference type="EC" id="2.3.1.275"/>
    </reaction>
</comment>
<evidence type="ECO:0000256" key="9">
    <source>
        <dbReference type="ARBA" id="ARBA00023264"/>
    </source>
</evidence>
<comment type="subunit">
    <text evidence="10">Probably interacts with PlsX.</text>
</comment>
<dbReference type="GO" id="GO:0043772">
    <property type="term" value="F:acyl-phosphate glycerol-3-phosphate acyltransferase activity"/>
    <property type="evidence" value="ECO:0007669"/>
    <property type="project" value="UniProtKB-UniRule"/>
</dbReference>
<keyword evidence="6 10" id="KW-0443">Lipid metabolism</keyword>
<evidence type="ECO:0000256" key="5">
    <source>
        <dbReference type="ARBA" id="ARBA00022989"/>
    </source>
</evidence>
<comment type="pathway">
    <text evidence="10">Lipid metabolism; phospholipid metabolism.</text>
</comment>
<dbReference type="PANTHER" id="PTHR30309:SF0">
    <property type="entry name" value="GLYCEROL-3-PHOSPHATE ACYLTRANSFERASE-RELATED"/>
    <property type="match status" value="1"/>
</dbReference>
<evidence type="ECO:0000313" key="11">
    <source>
        <dbReference type="EMBL" id="VEU55880.1"/>
    </source>
</evidence>
<comment type="function">
    <text evidence="10">Catalyzes the transfer of an acyl group from acyl-phosphate (acyl-PO(4)) to glycerol-3-phosphate (G3P) to form lysophosphatidic acid (LPA). This enzyme utilizes acyl-phosphate as fatty acyl donor, but not acyl-CoA or acyl-ACP.</text>
</comment>
<reference evidence="11 12" key="1">
    <citation type="submission" date="2019-01" db="EMBL/GenBank/DDBJ databases">
        <authorList>
            <consortium name="Pathogen Informatics"/>
        </authorList>
    </citation>
    <scope>NUCLEOTIDE SEQUENCE [LARGE SCALE GENOMIC DNA]</scope>
    <source>
        <strain evidence="11 12">NCTC10112</strain>
    </source>
</reference>
<keyword evidence="7 10" id="KW-0472">Membrane</keyword>
<dbReference type="KEGG" id="mob:NCTC10112_00467"/>
<keyword evidence="12" id="KW-1185">Reference proteome</keyword>
<protein>
    <recommendedName>
        <fullName evidence="10">Glycerol-3-phosphate acyltransferase</fullName>
    </recommendedName>
    <alternativeName>
        <fullName evidence="10">Acyl-PO4 G3P acyltransferase</fullName>
    </alternativeName>
    <alternativeName>
        <fullName evidence="10">Acyl-phosphate--glycerol-3-phosphate acyltransferase</fullName>
    </alternativeName>
    <alternativeName>
        <fullName evidence="10">G3P acyltransferase</fullName>
        <shortName evidence="10">GPAT</shortName>
        <ecNumber evidence="10">2.3.1.275</ecNumber>
    </alternativeName>
    <alternativeName>
        <fullName evidence="10">Lysophosphatidic acid synthase</fullName>
        <shortName evidence="10">LPA synthase</shortName>
    </alternativeName>
</protein>
<feature type="transmembrane region" description="Helical" evidence="10">
    <location>
        <begin position="187"/>
        <end position="209"/>
    </location>
</feature>
<dbReference type="EC" id="2.3.1.275" evidence="10"/>
<evidence type="ECO:0000256" key="4">
    <source>
        <dbReference type="ARBA" id="ARBA00022692"/>
    </source>
</evidence>
<feature type="transmembrane region" description="Helical" evidence="10">
    <location>
        <begin position="125"/>
        <end position="146"/>
    </location>
</feature>
<comment type="subcellular location">
    <subcellularLocation>
        <location evidence="10">Cell membrane</location>
        <topology evidence="10">Multi-pass membrane protein</topology>
    </subcellularLocation>
</comment>
<accession>A0A448ZXA2</accession>
<feature type="transmembrane region" description="Helical" evidence="10">
    <location>
        <begin position="92"/>
        <end position="113"/>
    </location>
</feature>
<dbReference type="SMART" id="SM01207">
    <property type="entry name" value="G3P_acyltransf"/>
    <property type="match status" value="1"/>
</dbReference>
<dbReference type="HAMAP" id="MF_01043">
    <property type="entry name" value="PlsY"/>
    <property type="match status" value="1"/>
</dbReference>
<dbReference type="Pfam" id="PF02660">
    <property type="entry name" value="G3P_acyltransf"/>
    <property type="match status" value="1"/>
</dbReference>
<evidence type="ECO:0000256" key="10">
    <source>
        <dbReference type="HAMAP-Rule" id="MF_01043"/>
    </source>
</evidence>
<evidence type="ECO:0000256" key="7">
    <source>
        <dbReference type="ARBA" id="ARBA00023136"/>
    </source>
</evidence>
<dbReference type="AlphaFoldDB" id="A0A448ZXA2"/>
<dbReference type="UniPathway" id="UPA00085"/>
<dbReference type="GO" id="GO:0008654">
    <property type="term" value="P:phospholipid biosynthetic process"/>
    <property type="evidence" value="ECO:0007669"/>
    <property type="project" value="UniProtKB-UniRule"/>
</dbReference>
<feature type="transmembrane region" description="Helical" evidence="10">
    <location>
        <begin position="153"/>
        <end position="175"/>
    </location>
</feature>
<gene>
    <name evidence="10 11" type="primary">plsY</name>
    <name evidence="11" type="ORF">NCTC10112_00467</name>
</gene>
<keyword evidence="11" id="KW-0012">Acyltransferase</keyword>
<dbReference type="GO" id="GO:0005886">
    <property type="term" value="C:plasma membrane"/>
    <property type="evidence" value="ECO:0007669"/>
    <property type="project" value="UniProtKB-SubCell"/>
</dbReference>
<dbReference type="OrthoDB" id="9777124at2"/>
<comment type="similarity">
    <text evidence="10">Belongs to the PlsY family.</text>
</comment>
<evidence type="ECO:0000256" key="8">
    <source>
        <dbReference type="ARBA" id="ARBA00023209"/>
    </source>
</evidence>
<keyword evidence="9 10" id="KW-1208">Phospholipid metabolism</keyword>
<evidence type="ECO:0000256" key="3">
    <source>
        <dbReference type="ARBA" id="ARBA00022679"/>
    </source>
</evidence>
<keyword evidence="2 10" id="KW-0444">Lipid biosynthesis</keyword>
<proteinExistence type="inferred from homology"/>
<keyword evidence="3 10" id="KW-0808">Transferase</keyword>
<dbReference type="EMBL" id="LR214940">
    <property type="protein sequence ID" value="VEU55880.1"/>
    <property type="molecule type" value="Genomic_DNA"/>
</dbReference>
<dbReference type="PANTHER" id="PTHR30309">
    <property type="entry name" value="INNER MEMBRANE PROTEIN YGIH"/>
    <property type="match status" value="1"/>
</dbReference>
<evidence type="ECO:0000256" key="1">
    <source>
        <dbReference type="ARBA" id="ARBA00022475"/>
    </source>
</evidence>
<keyword evidence="5 10" id="KW-1133">Transmembrane helix</keyword>
<evidence type="ECO:0000256" key="2">
    <source>
        <dbReference type="ARBA" id="ARBA00022516"/>
    </source>
</evidence>